<dbReference type="STRING" id="888832.HMPREF9420_2719"/>
<dbReference type="Pfam" id="PF03548">
    <property type="entry name" value="LolA"/>
    <property type="match status" value="1"/>
</dbReference>
<dbReference type="eggNOG" id="COG2834">
    <property type="taxonomic scope" value="Bacteria"/>
</dbReference>
<protein>
    <submittedName>
        <fullName evidence="3">Outer membrane lipoprotein carrier protein LolA</fullName>
    </submittedName>
</protein>
<keyword evidence="3" id="KW-0449">Lipoprotein</keyword>
<evidence type="ECO:0000256" key="1">
    <source>
        <dbReference type="ARBA" id="ARBA00022729"/>
    </source>
</evidence>
<keyword evidence="1 2" id="KW-0732">Signal</keyword>
<dbReference type="HOGENOM" id="CLU_091014_2_0_10"/>
<dbReference type="EMBL" id="AEQO01000205">
    <property type="protein sequence ID" value="EFV03155.1"/>
    <property type="molecule type" value="Genomic_DNA"/>
</dbReference>
<dbReference type="Proteomes" id="UP000003874">
    <property type="component" value="Unassembled WGS sequence"/>
</dbReference>
<dbReference type="PANTHER" id="PTHR35869">
    <property type="entry name" value="OUTER-MEMBRANE LIPOPROTEIN CARRIER PROTEIN"/>
    <property type="match status" value="1"/>
</dbReference>
<organism evidence="3 4">
    <name type="scientific">Segatella salivae DSM 15606</name>
    <dbReference type="NCBI Taxonomy" id="888832"/>
    <lineage>
        <taxon>Bacteria</taxon>
        <taxon>Pseudomonadati</taxon>
        <taxon>Bacteroidota</taxon>
        <taxon>Bacteroidia</taxon>
        <taxon>Bacteroidales</taxon>
        <taxon>Prevotellaceae</taxon>
        <taxon>Segatella</taxon>
    </lineage>
</organism>
<keyword evidence="4" id="KW-1185">Reference proteome</keyword>
<dbReference type="InterPro" id="IPR029046">
    <property type="entry name" value="LolA/LolB/LppX"/>
</dbReference>
<feature type="chain" id="PRO_5003208719" evidence="2">
    <location>
        <begin position="30"/>
        <end position="216"/>
    </location>
</feature>
<dbReference type="CDD" id="cd16325">
    <property type="entry name" value="LolA"/>
    <property type="match status" value="1"/>
</dbReference>
<reference evidence="3 4" key="1">
    <citation type="submission" date="2010-12" db="EMBL/GenBank/DDBJ databases">
        <authorList>
            <person name="Muzny D."/>
            <person name="Qin X."/>
            <person name="Deng J."/>
            <person name="Jiang H."/>
            <person name="Liu Y."/>
            <person name="Qu J."/>
            <person name="Song X.-Z."/>
            <person name="Zhang L."/>
            <person name="Thornton R."/>
            <person name="Coyle M."/>
            <person name="Francisco L."/>
            <person name="Jackson L."/>
            <person name="Javaid M."/>
            <person name="Korchina V."/>
            <person name="Kovar C."/>
            <person name="Mata R."/>
            <person name="Mathew T."/>
            <person name="Ngo R."/>
            <person name="Nguyen L."/>
            <person name="Nguyen N."/>
            <person name="Okwuonu G."/>
            <person name="Ongeri F."/>
            <person name="Pham C."/>
            <person name="Simmons D."/>
            <person name="Wilczek-Boney K."/>
            <person name="Hale W."/>
            <person name="Jakkamsetti A."/>
            <person name="Pham P."/>
            <person name="Ruth R."/>
            <person name="San Lucas F."/>
            <person name="Warren J."/>
            <person name="Zhang J."/>
            <person name="Zhao Z."/>
            <person name="Zhou C."/>
            <person name="Zhu D."/>
            <person name="Lee S."/>
            <person name="Bess C."/>
            <person name="Blankenburg K."/>
            <person name="Forbes L."/>
            <person name="Fu Q."/>
            <person name="Gubbala S."/>
            <person name="Hirani K."/>
            <person name="Jayaseelan J.C."/>
            <person name="Lara F."/>
            <person name="Munidasa M."/>
            <person name="Palculict T."/>
            <person name="Patil S."/>
            <person name="Pu L.-L."/>
            <person name="Saada N."/>
            <person name="Tang L."/>
            <person name="Weissenberger G."/>
            <person name="Zhu Y."/>
            <person name="Hemphill L."/>
            <person name="Shang Y."/>
            <person name="Youmans B."/>
            <person name="Ayvaz T."/>
            <person name="Ross M."/>
            <person name="Santibanez J."/>
            <person name="Aqrawi P."/>
            <person name="Gross S."/>
            <person name="Joshi V."/>
            <person name="Fowler G."/>
            <person name="Nazareth L."/>
            <person name="Reid J."/>
            <person name="Worley K."/>
            <person name="Petrosino J."/>
            <person name="Highlander S."/>
            <person name="Gibbs R."/>
        </authorList>
    </citation>
    <scope>NUCLEOTIDE SEQUENCE [LARGE SCALE GENOMIC DNA]</scope>
    <source>
        <strain evidence="3 4">DSM 15606</strain>
    </source>
</reference>
<comment type="caution">
    <text evidence="3">The sequence shown here is derived from an EMBL/GenBank/DDBJ whole genome shotgun (WGS) entry which is preliminary data.</text>
</comment>
<gene>
    <name evidence="3" type="ORF">HMPREF9420_2719</name>
</gene>
<evidence type="ECO:0000256" key="2">
    <source>
        <dbReference type="SAM" id="SignalP"/>
    </source>
</evidence>
<dbReference type="InterPro" id="IPR004564">
    <property type="entry name" value="OM_lipoprot_carrier_LolA-like"/>
</dbReference>
<dbReference type="SUPFAM" id="SSF89392">
    <property type="entry name" value="Prokaryotic lipoproteins and lipoprotein localization factors"/>
    <property type="match status" value="1"/>
</dbReference>
<name>E6MTA1_9BACT</name>
<evidence type="ECO:0000313" key="4">
    <source>
        <dbReference type="Proteomes" id="UP000003874"/>
    </source>
</evidence>
<dbReference type="PANTHER" id="PTHR35869:SF1">
    <property type="entry name" value="OUTER-MEMBRANE LIPOPROTEIN CARRIER PROTEIN"/>
    <property type="match status" value="1"/>
</dbReference>
<feature type="signal peptide" evidence="2">
    <location>
        <begin position="1"/>
        <end position="29"/>
    </location>
</feature>
<dbReference type="Gene3D" id="2.50.20.10">
    <property type="entry name" value="Lipoprotein localisation LolA/LolB/LppX"/>
    <property type="match status" value="1"/>
</dbReference>
<evidence type="ECO:0000313" key="3">
    <source>
        <dbReference type="EMBL" id="EFV03155.1"/>
    </source>
</evidence>
<dbReference type="AlphaFoldDB" id="E6MTA1"/>
<sequence length="216" mass="25089">MLLQNKRYKMKKLLLLFMALCIAKTAGFAQGFNEANVRQQIEVAATNMKTMHCDFVQTKTVRMLNDKMISQGKMYYQQSDKLRWEYTTPYLYTFILNGSKVFISKGKHNDVINVNQSKFFKEIARIMMNSVVGKCLNDKKDFKVSFSANSSEYIATLLPQRKQMQQMFQKIVLHFNRQHAIVSKVELVEKRGDCTVIEMKNVKVNSPINAKVFTIN</sequence>
<proteinExistence type="predicted"/>
<accession>E6MTA1</accession>